<dbReference type="RefSeq" id="XP_028147697.1">
    <property type="nucleotide sequence ID" value="XM_028291896.1"/>
</dbReference>
<dbReference type="PANTHER" id="PTHR10166:SF66">
    <property type="entry name" value="VWFA AND CACHE DOMAIN-CONTAINING PROTEIN CG16868"/>
    <property type="match status" value="1"/>
</dbReference>
<evidence type="ECO:0000313" key="6">
    <source>
        <dbReference type="RefSeq" id="XP_028147697.1"/>
    </source>
</evidence>
<feature type="chain" id="PRO_5028432713" evidence="2">
    <location>
        <begin position="21"/>
        <end position="1189"/>
    </location>
</feature>
<evidence type="ECO:0000256" key="2">
    <source>
        <dbReference type="SAM" id="SignalP"/>
    </source>
</evidence>
<keyword evidence="1" id="KW-1133">Transmembrane helix</keyword>
<evidence type="ECO:0000313" key="4">
    <source>
        <dbReference type="EnsemblMetazoa" id="XP_028147697.1"/>
    </source>
</evidence>
<accession>A0A6P7GNV3</accession>
<name>A0A6P7GNV3_DIAVI</name>
<dbReference type="FunCoup" id="A0A6P7GNV3">
    <property type="interactions" value="189"/>
</dbReference>
<dbReference type="PROSITE" id="PS51257">
    <property type="entry name" value="PROKAR_LIPOPROTEIN"/>
    <property type="match status" value="1"/>
</dbReference>
<dbReference type="GO" id="GO:0005891">
    <property type="term" value="C:voltage-gated calcium channel complex"/>
    <property type="evidence" value="ECO:0007669"/>
    <property type="project" value="TreeGrafter"/>
</dbReference>
<dbReference type="InterPro" id="IPR051173">
    <property type="entry name" value="Ca_channel_alpha-2/delta"/>
</dbReference>
<dbReference type="InterPro" id="IPR002035">
    <property type="entry name" value="VWF_A"/>
</dbReference>
<dbReference type="OrthoDB" id="2150145at2759"/>
<evidence type="ECO:0000256" key="1">
    <source>
        <dbReference type="SAM" id="Phobius"/>
    </source>
</evidence>
<dbReference type="PROSITE" id="PS50234">
    <property type="entry name" value="VWFA"/>
    <property type="match status" value="1"/>
</dbReference>
<dbReference type="SUPFAM" id="SSF53300">
    <property type="entry name" value="vWA-like"/>
    <property type="match status" value="1"/>
</dbReference>
<dbReference type="KEGG" id="dvv:114341114"/>
<dbReference type="Gene3D" id="3.30.450.20">
    <property type="entry name" value="PAS domain"/>
    <property type="match status" value="3"/>
</dbReference>
<keyword evidence="1" id="KW-0812">Transmembrane</keyword>
<dbReference type="AlphaFoldDB" id="A0A6P7GNV3"/>
<dbReference type="EnsemblMetazoa" id="XM_028291896.2">
    <property type="protein sequence ID" value="XP_028147697.1"/>
    <property type="gene ID" value="LOC114341114"/>
</dbReference>
<feature type="transmembrane region" description="Helical" evidence="1">
    <location>
        <begin position="1028"/>
        <end position="1046"/>
    </location>
</feature>
<keyword evidence="2" id="KW-0732">Signal</keyword>
<dbReference type="GO" id="GO:0005245">
    <property type="term" value="F:voltage-gated calcium channel activity"/>
    <property type="evidence" value="ECO:0007669"/>
    <property type="project" value="TreeGrafter"/>
</dbReference>
<dbReference type="GeneID" id="114341114"/>
<reference evidence="6" key="1">
    <citation type="submission" date="2025-04" db="UniProtKB">
        <authorList>
            <consortium name="RefSeq"/>
        </authorList>
    </citation>
    <scope>IDENTIFICATION</scope>
    <source>
        <tissue evidence="6">Whole insect</tissue>
    </source>
</reference>
<evidence type="ECO:0000259" key="3">
    <source>
        <dbReference type="PROSITE" id="PS50234"/>
    </source>
</evidence>
<gene>
    <name evidence="6" type="primary">LOC114341114</name>
</gene>
<dbReference type="Proteomes" id="UP001652700">
    <property type="component" value="Unplaced"/>
</dbReference>
<proteinExistence type="predicted"/>
<protein>
    <submittedName>
        <fullName evidence="6">VWFA and cache domain-containing protein 1</fullName>
    </submittedName>
</protein>
<feature type="signal peptide" evidence="2">
    <location>
        <begin position="1"/>
        <end position="20"/>
    </location>
</feature>
<dbReference type="PANTHER" id="PTHR10166">
    <property type="entry name" value="VOLTAGE-DEPENDENT CALCIUM CHANNEL SUBUNIT ALPHA-2/DELTA-RELATED"/>
    <property type="match status" value="1"/>
</dbReference>
<dbReference type="Gene3D" id="3.40.50.410">
    <property type="entry name" value="von Willebrand factor, type A domain"/>
    <property type="match status" value="1"/>
</dbReference>
<evidence type="ECO:0000313" key="5">
    <source>
        <dbReference type="Proteomes" id="UP001652700"/>
    </source>
</evidence>
<dbReference type="InterPro" id="IPR036465">
    <property type="entry name" value="vWFA_dom_sf"/>
</dbReference>
<keyword evidence="5" id="KW-1185">Reference proteome</keyword>
<reference evidence="4" key="2">
    <citation type="submission" date="2025-05" db="UniProtKB">
        <authorList>
            <consortium name="EnsemblMetazoa"/>
        </authorList>
    </citation>
    <scope>IDENTIFICATION</scope>
</reference>
<sequence>MESFKFVTLIFILSTSCGTSQWDIKAIAKNISREIDGLKNNELGVPLIQNLYNNFMFMQPTIDILKIVNTLAHKLETKITDIFSGLESSQLIIDAKLFHENITSLNSSVNPCFLKGPIRTNYANKSFNKDFLDSIDVLEKMKSSLSTMSDGVRRQYFISDFEVQRLHRTPFLHCTECDEKNIWNNYIERNIYQRKNVILVLDIGGSMSLMQFTLLKAVAKKMLSVLSENDRITILTVSSSYTYFERDCNKFYNQNLDTTPRLKQATAAYVRDLNKYIDAIISDPGLTNHTLSFEKSLEIVLNSFNQIKNETVMILYVSRGLLSSLMEPKQVLTMLEKFTATYNISLFINTCAIVDELKPVVYEPQFLCDIAYQNYSKYNVPSRPNPYRKLGLMMKVDSMESIPFAVERFCYVFNPYSHFETGTKIHLPTWDTNKEDIIVSFTKGWKNQSNFFMLGIDVYFSNLAEDIVYYSGGQGYSYFFLMDLNGNVIYHPYYMRVSGNTYSIFIDLEHIEKVINVETLKNRLLTEKKGIFQGFRENNTDLVHYAWSRISDWYVVCLVINTKYGAPSKPQKPVWFQNDFLYQNFEDYKLCRHLNLLATIDVTSLYLSSSCFRSPFLASRTAQNKMHSQDYVAYLKDDSRLLINPGLKEEIRDEVSLLSHILSYLRKRHLQSGISKYVVRRFAASNSGVFQMFPGSTIKPGWTPTKSRWYFKASQHKGNSVLVPPYLDKGGAGYVITVAYATSQLVVGMDLTFGFMLKMLVNYIPDCLEPNITCFLVDDDGYIIYHPNLMTTNGAKPIEQQHIVHKESLVANDILNHKHFIQKLLCNSYDDDTIQRYYRLNTSFNDVLVNFAPGEQCVKYQITSIPQTNVFLGVVNVSCNIGATFCPCNIVDRLCLNCNRMEQKECECPCECPLENTDICEPSSVPTNMTENIPCKKYTEEALGNSFIVNSNNNLESCFPISCHEQTTHLDCLGLLGCEWCMFDMDRNYLRKPFCASITTCFKGMFDISDTALGRLPNGAEFSSVGPIIYSIIAITILFVLLLLCYRSYSNQINDRFYVSSAQDQLRMSDLNITDNFNDLGNHRDKLIQEERPKVISPYCVAGTYRRTAGPTDSDHGYSTMTPHDESERMSLAPVEIESLDDDIFSDTTSVRTSPLTKDTPRIFSPIFTRIPQKNCITVPVTVHHNAKT</sequence>
<keyword evidence="1" id="KW-0472">Membrane</keyword>
<dbReference type="InParanoid" id="A0A6P7GNV3"/>
<organism evidence="6">
    <name type="scientific">Diabrotica virgifera virgifera</name>
    <name type="common">western corn rootworm</name>
    <dbReference type="NCBI Taxonomy" id="50390"/>
    <lineage>
        <taxon>Eukaryota</taxon>
        <taxon>Metazoa</taxon>
        <taxon>Ecdysozoa</taxon>
        <taxon>Arthropoda</taxon>
        <taxon>Hexapoda</taxon>
        <taxon>Insecta</taxon>
        <taxon>Pterygota</taxon>
        <taxon>Neoptera</taxon>
        <taxon>Endopterygota</taxon>
        <taxon>Coleoptera</taxon>
        <taxon>Polyphaga</taxon>
        <taxon>Cucujiformia</taxon>
        <taxon>Chrysomeloidea</taxon>
        <taxon>Chrysomelidae</taxon>
        <taxon>Galerucinae</taxon>
        <taxon>Diabroticina</taxon>
        <taxon>Diabroticites</taxon>
        <taxon>Diabrotica</taxon>
    </lineage>
</organism>
<feature type="domain" description="VWFA" evidence="3">
    <location>
        <begin position="196"/>
        <end position="348"/>
    </location>
</feature>